<name>A0A202BRV4_9FLAO</name>
<evidence type="ECO:0008006" key="3">
    <source>
        <dbReference type="Google" id="ProtNLM"/>
    </source>
</evidence>
<sequence>MDKTIKIVFFLILLFQNISCQKMKEEQLPEFNVEISSPNNNMIVTPVEDKITTLEGVPASLPYGSSSGTWGNSGKGWTEQNGTPVGIDVTYFSRYEDTFYHLKADFPVEKIKDYMQRAYAQREASLYDKPLEEYKNLGRNEKYSSAENPYNSFTTLVFGFAPKGMVVVWLRFRAVQIELGKFQAEIVKDDQQLEQKFFSKLSVTREEMKKNRFLDAEPKEWEDYRKKYSWKPQITSENPAFKLFESNISYYNAEEEVILRSWIDKIPSRERAVPKELNFIWETAKGEQFIGRAYFNWERLNTEFEKAGKDFQLDFKVAKDNSSFDIFINNQPIKADSIRIFRAEREFHDSYQ</sequence>
<gene>
    <name evidence="1" type="ORF">B0E34_19395</name>
</gene>
<organism evidence="1 2">
    <name type="scientific">Chryseobacterium mucoviscidosis</name>
    <dbReference type="NCBI Taxonomy" id="1945581"/>
    <lineage>
        <taxon>Bacteria</taxon>
        <taxon>Pseudomonadati</taxon>
        <taxon>Bacteroidota</taxon>
        <taxon>Flavobacteriia</taxon>
        <taxon>Flavobacteriales</taxon>
        <taxon>Weeksellaceae</taxon>
        <taxon>Chryseobacterium group</taxon>
        <taxon>Chryseobacterium</taxon>
    </lineage>
</organism>
<comment type="caution">
    <text evidence="1">The sequence shown here is derived from an EMBL/GenBank/DDBJ whole genome shotgun (WGS) entry which is preliminary data.</text>
</comment>
<reference evidence="2" key="1">
    <citation type="submission" date="2017-02" db="EMBL/GenBank/DDBJ databases">
        <authorList>
            <person name="Tetz G."/>
            <person name="Tetz V."/>
        </authorList>
    </citation>
    <scope>NUCLEOTIDE SEQUENCE [LARGE SCALE GENOMIC DNA]</scope>
    <source>
        <strain evidence="2">VT16-26</strain>
    </source>
</reference>
<accession>A0A202BRV4</accession>
<protein>
    <recommendedName>
        <fullName evidence="3">DUF2931 domain-containing protein</fullName>
    </recommendedName>
</protein>
<dbReference type="InterPro" id="IPR021326">
    <property type="entry name" value="DUF2931"/>
</dbReference>
<dbReference type="EMBL" id="MVAG01000164">
    <property type="protein sequence ID" value="OVE54204.1"/>
    <property type="molecule type" value="Genomic_DNA"/>
</dbReference>
<dbReference type="Proteomes" id="UP000196355">
    <property type="component" value="Unassembled WGS sequence"/>
</dbReference>
<dbReference type="AlphaFoldDB" id="A0A202BRV4"/>
<keyword evidence="2" id="KW-1185">Reference proteome</keyword>
<evidence type="ECO:0000313" key="2">
    <source>
        <dbReference type="Proteomes" id="UP000196355"/>
    </source>
</evidence>
<dbReference type="Pfam" id="PF11153">
    <property type="entry name" value="DUF2931"/>
    <property type="match status" value="1"/>
</dbReference>
<proteinExistence type="predicted"/>
<evidence type="ECO:0000313" key="1">
    <source>
        <dbReference type="EMBL" id="OVE54204.1"/>
    </source>
</evidence>